<sequence>MQKILFSFADAGSTAHSFSDGGYQVIPFKAEFTKQSATYTKKIFFL</sequence>
<dbReference type="Proteomes" id="UP000005939">
    <property type="component" value="Unassembled WGS sequence"/>
</dbReference>
<proteinExistence type="predicted"/>
<organism evidence="1 2">
    <name type="scientific">Commensalibacter intestini A911</name>
    <dbReference type="NCBI Taxonomy" id="1088868"/>
    <lineage>
        <taxon>Bacteria</taxon>
        <taxon>Pseudomonadati</taxon>
        <taxon>Pseudomonadota</taxon>
        <taxon>Alphaproteobacteria</taxon>
        <taxon>Acetobacterales</taxon>
        <taxon>Acetobacteraceae</taxon>
    </lineage>
</organism>
<evidence type="ECO:0000313" key="2">
    <source>
        <dbReference type="Proteomes" id="UP000005939"/>
    </source>
</evidence>
<dbReference type="EMBL" id="AGFR01000007">
    <property type="protein sequence ID" value="EHD13896.1"/>
    <property type="molecule type" value="Genomic_DNA"/>
</dbReference>
<dbReference type="RefSeq" id="WP_008854245.1">
    <property type="nucleotide sequence ID" value="NZ_AGFR01000007.1"/>
</dbReference>
<name>G6F1A2_9PROT</name>
<reference evidence="1 2" key="1">
    <citation type="submission" date="2011-10" db="EMBL/GenBank/DDBJ databases">
        <title>Genome Sequence of Commensalibacter intestini A911, isolated from Drosophila gut.</title>
        <authorList>
            <person name="Lee W.-J."/>
            <person name="Kim E.-K."/>
        </authorList>
    </citation>
    <scope>NUCLEOTIDE SEQUENCE [LARGE SCALE GENOMIC DNA]</scope>
    <source>
        <strain evidence="1 2">A911</strain>
    </source>
</reference>
<dbReference type="AlphaFoldDB" id="G6F1A2"/>
<accession>G6F1A2</accession>
<gene>
    <name evidence="1" type="ORF">CIN_12550</name>
</gene>
<comment type="caution">
    <text evidence="1">The sequence shown here is derived from an EMBL/GenBank/DDBJ whole genome shotgun (WGS) entry which is preliminary data.</text>
</comment>
<protein>
    <submittedName>
        <fullName evidence="1">Uncharacterized protein</fullName>
    </submittedName>
</protein>
<evidence type="ECO:0000313" key="1">
    <source>
        <dbReference type="EMBL" id="EHD13896.1"/>
    </source>
</evidence>
<dbReference type="STRING" id="1088868.CIN_12550"/>